<feature type="region of interest" description="Disordered" evidence="4">
    <location>
        <begin position="1"/>
        <end position="78"/>
    </location>
</feature>
<dbReference type="GO" id="GO:0006032">
    <property type="term" value="P:chitin catabolic process"/>
    <property type="evidence" value="ECO:0007669"/>
    <property type="project" value="UniProtKB-KW"/>
</dbReference>
<dbReference type="EMBL" id="SWJE01000005">
    <property type="protein sequence ID" value="TKC89385.1"/>
    <property type="molecule type" value="Genomic_DNA"/>
</dbReference>
<keyword evidence="7" id="KW-1185">Reference proteome</keyword>
<dbReference type="InterPro" id="IPR017853">
    <property type="entry name" value="GH"/>
</dbReference>
<dbReference type="CDD" id="cd06548">
    <property type="entry name" value="GH18_chitinase"/>
    <property type="match status" value="1"/>
</dbReference>
<dbReference type="Pfam" id="PF00801">
    <property type="entry name" value="PKD"/>
    <property type="match status" value="1"/>
</dbReference>
<dbReference type="GO" id="GO:0008061">
    <property type="term" value="F:chitin binding"/>
    <property type="evidence" value="ECO:0007669"/>
    <property type="project" value="InterPro"/>
</dbReference>
<dbReference type="InterPro" id="IPR050314">
    <property type="entry name" value="Glycosyl_Hydrlase_18"/>
</dbReference>
<dbReference type="RefSeq" id="WP_136894093.1">
    <property type="nucleotide sequence ID" value="NZ_SWJE01000005.1"/>
</dbReference>
<gene>
    <name evidence="6" type="ORF">FAZ69_10595</name>
</gene>
<dbReference type="InterPro" id="IPR000601">
    <property type="entry name" value="PKD_dom"/>
</dbReference>
<organism evidence="6 7">
    <name type="scientific">Trinickia terrae</name>
    <dbReference type="NCBI Taxonomy" id="2571161"/>
    <lineage>
        <taxon>Bacteria</taxon>
        <taxon>Pseudomonadati</taxon>
        <taxon>Pseudomonadota</taxon>
        <taxon>Betaproteobacteria</taxon>
        <taxon>Burkholderiales</taxon>
        <taxon>Burkholderiaceae</taxon>
        <taxon>Trinickia</taxon>
    </lineage>
</organism>
<protein>
    <recommendedName>
        <fullName evidence="2">chitinase</fullName>
        <ecNumber evidence="2">3.2.1.14</ecNumber>
    </recommendedName>
</protein>
<dbReference type="AlphaFoldDB" id="A0A4U1I803"/>
<dbReference type="CDD" id="cd12215">
    <property type="entry name" value="ChiC_BD"/>
    <property type="match status" value="1"/>
</dbReference>
<dbReference type="PANTHER" id="PTHR11177">
    <property type="entry name" value="CHITINASE"/>
    <property type="match status" value="1"/>
</dbReference>
<keyword evidence="3" id="KW-0119">Carbohydrate metabolism</keyword>
<comment type="catalytic activity">
    <reaction evidence="1">
        <text>Random endo-hydrolysis of N-acetyl-beta-D-glucosaminide (1-&gt;4)-beta-linkages in chitin and chitodextrins.</text>
        <dbReference type="EC" id="3.2.1.14"/>
    </reaction>
</comment>
<dbReference type="InterPro" id="IPR022409">
    <property type="entry name" value="PKD/Chitinase_dom"/>
</dbReference>
<dbReference type="Gene3D" id="3.10.50.10">
    <property type="match status" value="1"/>
</dbReference>
<evidence type="ECO:0000256" key="3">
    <source>
        <dbReference type="ARBA" id="ARBA00023024"/>
    </source>
</evidence>
<reference evidence="6 7" key="1">
    <citation type="submission" date="2019-04" db="EMBL/GenBank/DDBJ databases">
        <title>Trinickia sp. 7GSK02, isolated from subtropical forest soil.</title>
        <authorList>
            <person name="Gao Z.-H."/>
            <person name="Qiu L.-H."/>
        </authorList>
    </citation>
    <scope>NUCLEOTIDE SEQUENCE [LARGE SCALE GENOMIC DNA]</scope>
    <source>
        <strain evidence="6 7">7GSK02</strain>
    </source>
</reference>
<accession>A0A4U1I803</accession>
<evidence type="ECO:0000313" key="7">
    <source>
        <dbReference type="Proteomes" id="UP000305539"/>
    </source>
</evidence>
<keyword evidence="6" id="KW-0378">Hydrolase</keyword>
<dbReference type="GO" id="GO:0008843">
    <property type="term" value="F:endochitinase activity"/>
    <property type="evidence" value="ECO:0007669"/>
    <property type="project" value="UniProtKB-EC"/>
</dbReference>
<dbReference type="OrthoDB" id="9775889at2"/>
<dbReference type="Pfam" id="PF00704">
    <property type="entry name" value="Glyco_hydro_18"/>
    <property type="match status" value="1"/>
</dbReference>
<dbReference type="GO" id="GO:0005576">
    <property type="term" value="C:extracellular region"/>
    <property type="evidence" value="ECO:0007669"/>
    <property type="project" value="TreeGrafter"/>
</dbReference>
<dbReference type="Gene3D" id="2.60.40.10">
    <property type="entry name" value="Immunoglobulins"/>
    <property type="match status" value="3"/>
</dbReference>
<feature type="domain" description="GH18" evidence="5">
    <location>
        <begin position="106"/>
        <end position="526"/>
    </location>
</feature>
<dbReference type="InterPro" id="IPR001223">
    <property type="entry name" value="Glyco_hydro18_cat"/>
</dbReference>
<keyword evidence="3" id="KW-0146">Chitin degradation</keyword>
<evidence type="ECO:0000313" key="6">
    <source>
        <dbReference type="EMBL" id="TKC89385.1"/>
    </source>
</evidence>
<dbReference type="PANTHER" id="PTHR11177:SF317">
    <property type="entry name" value="CHITINASE 12-RELATED"/>
    <property type="match status" value="1"/>
</dbReference>
<dbReference type="SMART" id="SM00089">
    <property type="entry name" value="PKD"/>
    <property type="match status" value="3"/>
</dbReference>
<dbReference type="InterPro" id="IPR035986">
    <property type="entry name" value="PKD_dom_sf"/>
</dbReference>
<dbReference type="InterPro" id="IPR029070">
    <property type="entry name" value="Chitinase_insertion_sf"/>
</dbReference>
<dbReference type="GO" id="GO:0005975">
    <property type="term" value="P:carbohydrate metabolic process"/>
    <property type="evidence" value="ECO:0007669"/>
    <property type="project" value="InterPro"/>
</dbReference>
<evidence type="ECO:0000256" key="4">
    <source>
        <dbReference type="SAM" id="MobiDB-lite"/>
    </source>
</evidence>
<dbReference type="SUPFAM" id="SSF49299">
    <property type="entry name" value="PKD domain"/>
    <property type="match status" value="1"/>
</dbReference>
<dbReference type="SUPFAM" id="SSF54556">
    <property type="entry name" value="Chitinase insertion domain"/>
    <property type="match status" value="1"/>
</dbReference>
<dbReference type="SUPFAM" id="SSF51445">
    <property type="entry name" value="(Trans)glycosidases"/>
    <property type="match status" value="1"/>
</dbReference>
<evidence type="ECO:0000256" key="1">
    <source>
        <dbReference type="ARBA" id="ARBA00000822"/>
    </source>
</evidence>
<comment type="caution">
    <text evidence="6">The sequence shown here is derived from an EMBL/GenBank/DDBJ whole genome shotgun (WGS) entry which is preliminary data.</text>
</comment>
<dbReference type="SMART" id="SM00636">
    <property type="entry name" value="Glyco_18"/>
    <property type="match status" value="1"/>
</dbReference>
<dbReference type="Proteomes" id="UP000305539">
    <property type="component" value="Unassembled WGS sequence"/>
</dbReference>
<proteinExistence type="predicted"/>
<dbReference type="InterPro" id="IPR011583">
    <property type="entry name" value="Chitinase_II/V-like_cat"/>
</dbReference>
<evidence type="ECO:0000259" key="5">
    <source>
        <dbReference type="PROSITE" id="PS51910"/>
    </source>
</evidence>
<name>A0A4U1I803_9BURK</name>
<dbReference type="PROSITE" id="PS51910">
    <property type="entry name" value="GH18_2"/>
    <property type="match status" value="1"/>
</dbReference>
<keyword evidence="3" id="KW-0624">Polysaccharide degradation</keyword>
<dbReference type="EC" id="3.2.1.14" evidence="2"/>
<dbReference type="Gene3D" id="3.20.20.80">
    <property type="entry name" value="Glycosidases"/>
    <property type="match status" value="1"/>
</dbReference>
<sequence length="883" mass="93675">MTQSNNDGKGGAGDSAPVFRSKPGDPVGTAPALSGKWRPKVKGGRQSSKLVYPSDPGNTDYPLSVGGTEKKYSQNGYDPAKEAEKLSYTSGRVARRVYNTYEKNAYKVFGYYTDWSQYDGRYEGSYGDSQCGRGVDLMLLDAKAYDRIVIGFAGIVGDQGEKKDIIAQAAVDFGRSTNQATFVDAWGDVASYRNCGFTGWVSNDYQALFEQSKAQGVLGGLRLLKQKNPSLELAFSLGGWTMSEAFHALAADPARRATLVASIAYVLTRFPMFTAVDLDWEYPGMPGNGNPHGPEDAGNFQLLVRELKAALPSVEVSIAVGASLESLALADIPGMLSAGVTGINLMTYDFVGTPWAPKVAHHTNLYRSNPDDETEHSIDTAVQYLKKSGVQSKKIYIGYAAYSRSLRNANISSWSPLAGTYDPGTGTTTGTFESGVSEYYDILYNFLDLEKQSGMNGFNVYTDLQANADYLYSPALQLYLSIDTPRSVKEKGAYVQKEGLGGLFTWTIEMDNGVLANAAREGLGNTLSKQAIDMSPFYFYGINVDAQAPVAVIDGPQEVYVGDTVELTGLRSVGTGLTYAWSSVPSLSFVDGKTTAIVSGTAPAEAGSFSITLTVKDNQGRTSSTSQTLVVKTRSDAPPVARITLELESGDGFTLAADQSFDPDGNALTYLWDATGFPFHGSTDAVVSGIAPTVAVDTYYWVKLTVSNGSRIDQSAIYLHVSPTSGGTVVASITGKTRVESGSPISLSGLGSTGPAQLLYKWSARGLDFDGSDTATASATAPSVSVDTDYAISLTVTGSGGAGDKDVASVTLTVLAKGSGGGGTWKPQGYSAGSEVTNGYQGGALHKYRAKWWANANEEPGNPDYTSTQASGDSKVWLDLGLA</sequence>
<evidence type="ECO:0000256" key="2">
    <source>
        <dbReference type="ARBA" id="ARBA00012729"/>
    </source>
</evidence>
<dbReference type="InterPro" id="IPR013783">
    <property type="entry name" value="Ig-like_fold"/>
</dbReference>